<dbReference type="Gene3D" id="1.25.40.10">
    <property type="entry name" value="Tetratricopeptide repeat domain"/>
    <property type="match status" value="1"/>
</dbReference>
<feature type="compositionally biased region" description="Gly residues" evidence="5">
    <location>
        <begin position="323"/>
        <end position="332"/>
    </location>
</feature>
<comment type="similarity">
    <text evidence="1">Belongs to the SGT family.</text>
</comment>
<dbReference type="SUPFAM" id="SSF48452">
    <property type="entry name" value="TPR-like"/>
    <property type="match status" value="1"/>
</dbReference>
<feature type="repeat" description="TPR" evidence="4">
    <location>
        <begin position="178"/>
        <end position="211"/>
    </location>
</feature>
<keyword evidence="8" id="KW-1185">Reference proteome</keyword>
<dbReference type="SMART" id="SM00028">
    <property type="entry name" value="TPR"/>
    <property type="match status" value="3"/>
</dbReference>
<keyword evidence="3 4" id="KW-0802">TPR repeat</keyword>
<feature type="compositionally biased region" description="Low complexity" evidence="5">
    <location>
        <begin position="85"/>
        <end position="102"/>
    </location>
</feature>
<evidence type="ECO:0000256" key="2">
    <source>
        <dbReference type="ARBA" id="ARBA00022737"/>
    </source>
</evidence>
<evidence type="ECO:0000259" key="6">
    <source>
        <dbReference type="Pfam" id="PF16546"/>
    </source>
</evidence>
<evidence type="ECO:0000256" key="3">
    <source>
        <dbReference type="ARBA" id="ARBA00022803"/>
    </source>
</evidence>
<feature type="region of interest" description="Disordered" evidence="5">
    <location>
        <begin position="323"/>
        <end position="376"/>
    </location>
</feature>
<proteinExistence type="inferred from homology"/>
<dbReference type="InterPro" id="IPR032374">
    <property type="entry name" value="SGTA_dimer"/>
</dbReference>
<dbReference type="PANTHER" id="PTHR45831:SF2">
    <property type="entry name" value="LD24721P"/>
    <property type="match status" value="1"/>
</dbReference>
<dbReference type="InterPro" id="IPR047150">
    <property type="entry name" value="SGT"/>
</dbReference>
<reference evidence="7" key="1">
    <citation type="submission" date="2022-07" db="EMBL/GenBank/DDBJ databases">
        <title>Phylogenomic reconstructions and comparative analyses of Kickxellomycotina fungi.</title>
        <authorList>
            <person name="Reynolds N.K."/>
            <person name="Stajich J.E."/>
            <person name="Barry K."/>
            <person name="Grigoriev I.V."/>
            <person name="Crous P."/>
            <person name="Smith M.E."/>
        </authorList>
    </citation>
    <scope>NUCLEOTIDE SEQUENCE</scope>
    <source>
        <strain evidence="7">NBRC 32514</strain>
    </source>
</reference>
<dbReference type="GO" id="GO:0060090">
    <property type="term" value="F:molecular adaptor activity"/>
    <property type="evidence" value="ECO:0007669"/>
    <property type="project" value="TreeGrafter"/>
</dbReference>
<dbReference type="InterPro" id="IPR011990">
    <property type="entry name" value="TPR-like_helical_dom_sf"/>
</dbReference>
<feature type="compositionally biased region" description="Polar residues" evidence="5">
    <location>
        <begin position="225"/>
        <end position="236"/>
    </location>
</feature>
<feature type="region of interest" description="Disordered" evidence="5">
    <location>
        <begin position="224"/>
        <end position="245"/>
    </location>
</feature>
<sequence length="376" mass="38698">MSESELNRKRLAMGIVEYLDKSVAENLVSGDAAESLEIAKQCIADAFEIDAEDAAQVKELSLKPFSLDKVFEVYLNAQAKVGPAATGAASESPAEAPASSGPSEEDRKRAEEFKAEGNALVSAKDYPAAIAAYTKAIDIVDDNAVYYGNRAAAYSQNGDHAEAVDDAERALEIDSNYVRGYSRLGRAFFGLGKLKEAAEAYEKGLEMDPGNAVMRSSLEAVKSRLGSSGDVSRSSPAASADSSAGASAGAGAGGFDFASIMNNPALMSMAQNMMANGGLDRLMSNPAISQMANNYASSGQMPNMSDLMNNPDIANLTSGLSGMGGGGSGSGDNSGANPLASLLNNPDLMNMAQQFMGNNSNRNGGGGNNGGANSGN</sequence>
<dbReference type="PROSITE" id="PS50005">
    <property type="entry name" value="TPR"/>
    <property type="match status" value="3"/>
</dbReference>
<feature type="repeat" description="TPR" evidence="4">
    <location>
        <begin position="144"/>
        <end position="177"/>
    </location>
</feature>
<evidence type="ECO:0000256" key="5">
    <source>
        <dbReference type="SAM" id="MobiDB-lite"/>
    </source>
</evidence>
<dbReference type="PANTHER" id="PTHR45831">
    <property type="entry name" value="LD24721P"/>
    <property type="match status" value="1"/>
</dbReference>
<dbReference type="GO" id="GO:0016020">
    <property type="term" value="C:membrane"/>
    <property type="evidence" value="ECO:0007669"/>
    <property type="project" value="TreeGrafter"/>
</dbReference>
<dbReference type="GO" id="GO:0006620">
    <property type="term" value="P:post-translational protein targeting to endoplasmic reticulum membrane"/>
    <property type="evidence" value="ECO:0007669"/>
    <property type="project" value="TreeGrafter"/>
</dbReference>
<dbReference type="InterPro" id="IPR019734">
    <property type="entry name" value="TPR_rpt"/>
</dbReference>
<evidence type="ECO:0000313" key="7">
    <source>
        <dbReference type="EMBL" id="KAJ1723040.1"/>
    </source>
</evidence>
<dbReference type="EMBL" id="JANBOJ010000084">
    <property type="protein sequence ID" value="KAJ1723040.1"/>
    <property type="molecule type" value="Genomic_DNA"/>
</dbReference>
<dbReference type="PROSITE" id="PS50293">
    <property type="entry name" value="TPR_REGION"/>
    <property type="match status" value="1"/>
</dbReference>
<accession>A0A9W8CR17</accession>
<protein>
    <submittedName>
        <fullName evidence="7">Small glutamine-rich tetratricopeptide repeat-containing protein 2</fullName>
    </submittedName>
</protein>
<organism evidence="7 8">
    <name type="scientific">Coemansia erecta</name>
    <dbReference type="NCBI Taxonomy" id="147472"/>
    <lineage>
        <taxon>Eukaryota</taxon>
        <taxon>Fungi</taxon>
        <taxon>Fungi incertae sedis</taxon>
        <taxon>Zoopagomycota</taxon>
        <taxon>Kickxellomycotina</taxon>
        <taxon>Kickxellomycetes</taxon>
        <taxon>Kickxellales</taxon>
        <taxon>Kickxellaceae</taxon>
        <taxon>Coemansia</taxon>
    </lineage>
</organism>
<feature type="domain" description="SGTA homodimerisation" evidence="6">
    <location>
        <begin position="7"/>
        <end position="73"/>
    </location>
</feature>
<feature type="region of interest" description="Disordered" evidence="5">
    <location>
        <begin position="85"/>
        <end position="111"/>
    </location>
</feature>
<dbReference type="AlphaFoldDB" id="A0A9W8CR17"/>
<dbReference type="Pfam" id="PF16546">
    <property type="entry name" value="SGTA_dimer"/>
    <property type="match status" value="1"/>
</dbReference>
<gene>
    <name evidence="7" type="primary">sgt2</name>
    <name evidence="7" type="ORF">LPJ53_002613</name>
</gene>
<evidence type="ECO:0000256" key="1">
    <source>
        <dbReference type="ARBA" id="ARBA00008175"/>
    </source>
</evidence>
<comment type="caution">
    <text evidence="7">The sequence shown here is derived from an EMBL/GenBank/DDBJ whole genome shotgun (WGS) entry which is preliminary data.</text>
</comment>
<evidence type="ECO:0000256" key="4">
    <source>
        <dbReference type="PROSITE-ProRule" id="PRU00339"/>
    </source>
</evidence>
<keyword evidence="2" id="KW-0677">Repeat</keyword>
<feature type="repeat" description="TPR" evidence="4">
    <location>
        <begin position="110"/>
        <end position="143"/>
    </location>
</feature>
<dbReference type="Gene3D" id="1.20.5.420">
    <property type="entry name" value="Immunoglobulin FC, subunit C"/>
    <property type="match status" value="1"/>
</dbReference>
<dbReference type="Proteomes" id="UP001149813">
    <property type="component" value="Unassembled WGS sequence"/>
</dbReference>
<dbReference type="GO" id="GO:0072380">
    <property type="term" value="C:TRC complex"/>
    <property type="evidence" value="ECO:0007669"/>
    <property type="project" value="TreeGrafter"/>
</dbReference>
<dbReference type="OrthoDB" id="2335338at2759"/>
<dbReference type="Pfam" id="PF13424">
    <property type="entry name" value="TPR_12"/>
    <property type="match status" value="1"/>
</dbReference>
<name>A0A9W8CR17_9FUNG</name>
<evidence type="ECO:0000313" key="8">
    <source>
        <dbReference type="Proteomes" id="UP001149813"/>
    </source>
</evidence>
<feature type="compositionally biased region" description="Gly residues" evidence="5">
    <location>
        <begin position="363"/>
        <end position="376"/>
    </location>
</feature>